<protein>
    <submittedName>
        <fullName evidence="3">TrbC/VirB2 family protein</fullName>
    </submittedName>
</protein>
<dbReference type="AlphaFoldDB" id="A0A7T3RER6"/>
<feature type="signal peptide" evidence="2">
    <location>
        <begin position="1"/>
        <end position="30"/>
    </location>
</feature>
<dbReference type="Proteomes" id="UP000595224">
    <property type="component" value="Chromosome"/>
</dbReference>
<dbReference type="EMBL" id="CP064936">
    <property type="protein sequence ID" value="QQA01682.1"/>
    <property type="molecule type" value="Genomic_DNA"/>
</dbReference>
<evidence type="ECO:0000313" key="3">
    <source>
        <dbReference type="EMBL" id="QQA01682.1"/>
    </source>
</evidence>
<feature type="chain" id="PRO_5032831592" evidence="2">
    <location>
        <begin position="31"/>
        <end position="115"/>
    </location>
</feature>
<gene>
    <name evidence="3" type="ORF">IWA51_03465</name>
</gene>
<accession>A0A7T3RER6</accession>
<feature type="transmembrane region" description="Helical" evidence="1">
    <location>
        <begin position="44"/>
        <end position="67"/>
    </location>
</feature>
<dbReference type="InterPro" id="IPR007039">
    <property type="entry name" value="TrbC/VirB2"/>
</dbReference>
<reference evidence="3 4" key="1">
    <citation type="submission" date="2020-11" db="EMBL/GenBank/DDBJ databases">
        <title>Treponema Peruensis nv. sp., first commensal Treponema isolated from human feces.</title>
        <authorList>
            <person name="Belkhou C."/>
            <person name="Raes J."/>
        </authorList>
    </citation>
    <scope>NUCLEOTIDE SEQUENCE [LARGE SCALE GENOMIC DNA]</scope>
    <source>
        <strain evidence="3 4">RCC2812</strain>
    </source>
</reference>
<keyword evidence="1" id="KW-0472">Membrane</keyword>
<sequence>MVFSFMRNHKKTFLMFFMICVVCSFTFADAASEMSNSVNRIVDFFSSGWVKGIACIMLIGECLGLLFAGGQNPQIFKKFLPFIIGTVLFMCAGKIITLVFGDFGNSQFSEDLSKN</sequence>
<evidence type="ECO:0000256" key="2">
    <source>
        <dbReference type="SAM" id="SignalP"/>
    </source>
</evidence>
<dbReference type="Pfam" id="PF04956">
    <property type="entry name" value="TrbC"/>
    <property type="match status" value="1"/>
</dbReference>
<proteinExistence type="predicted"/>
<evidence type="ECO:0000256" key="1">
    <source>
        <dbReference type="SAM" id="Phobius"/>
    </source>
</evidence>
<feature type="transmembrane region" description="Helical" evidence="1">
    <location>
        <begin position="79"/>
        <end position="100"/>
    </location>
</feature>
<evidence type="ECO:0000313" key="4">
    <source>
        <dbReference type="Proteomes" id="UP000595224"/>
    </source>
</evidence>
<keyword evidence="1" id="KW-1133">Transmembrane helix</keyword>
<keyword evidence="4" id="KW-1185">Reference proteome</keyword>
<keyword evidence="2" id="KW-0732">Signal</keyword>
<keyword evidence="1" id="KW-0812">Transmembrane</keyword>
<organism evidence="3 4">
    <name type="scientific">Treponema peruense</name>
    <dbReference type="NCBI Taxonomy" id="2787628"/>
    <lineage>
        <taxon>Bacteria</taxon>
        <taxon>Pseudomonadati</taxon>
        <taxon>Spirochaetota</taxon>
        <taxon>Spirochaetia</taxon>
        <taxon>Spirochaetales</taxon>
        <taxon>Treponemataceae</taxon>
        <taxon>Treponema</taxon>
    </lineage>
</organism>
<dbReference type="RefSeq" id="WP_198443225.1">
    <property type="nucleotide sequence ID" value="NZ_CBCSHE010000018.1"/>
</dbReference>
<name>A0A7T3RER6_9SPIR</name>
<dbReference type="KEGG" id="tper:IWA51_03465"/>